<organism evidence="1">
    <name type="scientific">Serratia fonticola</name>
    <dbReference type="NCBI Taxonomy" id="47917"/>
    <lineage>
        <taxon>Bacteria</taxon>
        <taxon>Pseudomonadati</taxon>
        <taxon>Pseudomonadota</taxon>
        <taxon>Gammaproteobacteria</taxon>
        <taxon>Enterobacterales</taxon>
        <taxon>Yersiniaceae</taxon>
        <taxon>Serratia</taxon>
    </lineage>
</organism>
<gene>
    <name evidence="1" type="ORF">NCTC12965_07261</name>
</gene>
<proteinExistence type="predicted"/>
<evidence type="ECO:0000313" key="1">
    <source>
        <dbReference type="EMBL" id="VTR56997.1"/>
    </source>
</evidence>
<accession>A0A4U9WD42</accession>
<sequence>MRPNHGIALLSKMRRHTQLSVLEKLADVDNWVISGGDGPNAMFIFASNVITEKIVGF</sequence>
<reference evidence="1" key="1">
    <citation type="submission" date="2019-05" db="EMBL/GenBank/DDBJ databases">
        <authorList>
            <consortium name="Pathogen Informatics"/>
        </authorList>
    </citation>
    <scope>NUCLEOTIDE SEQUENCE [LARGE SCALE GENOMIC DNA]</scope>
    <source>
        <strain evidence="1">NCTC12965</strain>
    </source>
</reference>
<dbReference type="EMBL" id="CABEEZ010000140">
    <property type="protein sequence ID" value="VTR56997.1"/>
    <property type="molecule type" value="Genomic_DNA"/>
</dbReference>
<dbReference type="AlphaFoldDB" id="A0A4U9WD42"/>
<protein>
    <submittedName>
        <fullName evidence="1">Uncharacterized protein</fullName>
    </submittedName>
</protein>
<name>A0A4U9WD42_SERFO</name>